<dbReference type="AlphaFoldDB" id="A0A3A5K673"/>
<evidence type="ECO:0000313" key="4">
    <source>
        <dbReference type="Proteomes" id="UP000276295"/>
    </source>
</evidence>
<feature type="transmembrane region" description="Helical" evidence="1">
    <location>
        <begin position="118"/>
        <end position="137"/>
    </location>
</feature>
<protein>
    <submittedName>
        <fullName evidence="3">Urease accessory protein UreJ</fullName>
    </submittedName>
</protein>
<organism evidence="3 4">
    <name type="scientific">Buttiauxella izardii</name>
    <dbReference type="NCBI Taxonomy" id="82991"/>
    <lineage>
        <taxon>Bacteria</taxon>
        <taxon>Pseudomonadati</taxon>
        <taxon>Pseudomonadota</taxon>
        <taxon>Gammaproteobacteria</taxon>
        <taxon>Enterobacterales</taxon>
        <taxon>Enterobacteriaceae</taxon>
        <taxon>Buttiauxella</taxon>
    </lineage>
</organism>
<evidence type="ECO:0000256" key="1">
    <source>
        <dbReference type="SAM" id="Phobius"/>
    </source>
</evidence>
<feature type="signal peptide" evidence="2">
    <location>
        <begin position="1"/>
        <end position="22"/>
    </location>
</feature>
<feature type="transmembrane region" description="Helical" evidence="1">
    <location>
        <begin position="175"/>
        <end position="195"/>
    </location>
</feature>
<keyword evidence="1" id="KW-0812">Transmembrane</keyword>
<evidence type="ECO:0000313" key="3">
    <source>
        <dbReference type="EMBL" id="RJT28069.1"/>
    </source>
</evidence>
<feature type="transmembrane region" description="Helical" evidence="1">
    <location>
        <begin position="40"/>
        <end position="60"/>
    </location>
</feature>
<dbReference type="OrthoDB" id="9808192at2"/>
<evidence type="ECO:0000256" key="2">
    <source>
        <dbReference type="SAM" id="SignalP"/>
    </source>
</evidence>
<dbReference type="RefSeq" id="WP_120062957.1">
    <property type="nucleotide sequence ID" value="NZ_QZWH01000001.1"/>
</dbReference>
<dbReference type="Proteomes" id="UP000276295">
    <property type="component" value="Unassembled WGS sequence"/>
</dbReference>
<reference evidence="3 4" key="1">
    <citation type="submission" date="2018-09" db="EMBL/GenBank/DDBJ databases">
        <title>Draft genome sequence of Buttiauxella izardii CCUG 35510T.</title>
        <authorList>
            <person name="Salva-Serra F."/>
            <person name="Marathe N."/>
            <person name="Moore E."/>
            <person name="Stadler-Svensson L."/>
            <person name="Engstrom-Jakobsson H."/>
        </authorList>
    </citation>
    <scope>NUCLEOTIDE SEQUENCE [LARGE SCALE GENOMIC DNA]</scope>
    <source>
        <strain evidence="3 4">CCUG 35510</strain>
    </source>
</reference>
<dbReference type="EMBL" id="QZWH01000001">
    <property type="protein sequence ID" value="RJT28069.1"/>
    <property type="molecule type" value="Genomic_DNA"/>
</dbReference>
<proteinExistence type="predicted"/>
<dbReference type="Pfam" id="PF04955">
    <property type="entry name" value="HupE_UreJ"/>
    <property type="match status" value="1"/>
</dbReference>
<comment type="caution">
    <text evidence="3">The sequence shown here is derived from an EMBL/GenBank/DDBJ whole genome shotgun (WGS) entry which is preliminary data.</text>
</comment>
<keyword evidence="4" id="KW-1185">Reference proteome</keyword>
<feature type="chain" id="PRO_5017413286" evidence="2">
    <location>
        <begin position="23"/>
        <end position="196"/>
    </location>
</feature>
<feature type="transmembrane region" description="Helical" evidence="1">
    <location>
        <begin position="93"/>
        <end position="111"/>
    </location>
</feature>
<keyword evidence="1" id="KW-1133">Transmembrane helix</keyword>
<name>A0A3A5K673_9ENTR</name>
<feature type="transmembrane region" description="Helical" evidence="1">
    <location>
        <begin position="67"/>
        <end position="87"/>
    </location>
</feature>
<sequence length="196" mass="20176">MMRLITKAVVSLLVFFPALALAHTGHDGGAHHTLSFTEGFLHPLTGADHLIVMLLVGIWSAMNTRQWWLAPLVFAWLLLTGALAGMAGLTLGVTEFIVATSLLGLGAMVALQMKLPGASGALVIGAFALFHGLAHGAELSHSLTALSGMVIATAGLHLAGLGLGWLMMRSAIRQGAARLVGGFATLIGVGLLTGVI</sequence>
<dbReference type="PIRSF" id="PIRSF016919">
    <property type="entry name" value="HupE_UreJ"/>
    <property type="match status" value="1"/>
</dbReference>
<gene>
    <name evidence="3" type="ORF">D6029_00975</name>
</gene>
<accession>A0A3A5K673</accession>
<keyword evidence="1" id="KW-0472">Membrane</keyword>
<feature type="transmembrane region" description="Helical" evidence="1">
    <location>
        <begin position="143"/>
        <end position="168"/>
    </location>
</feature>
<dbReference type="InterPro" id="IPR007038">
    <property type="entry name" value="HupE_UreJ"/>
</dbReference>
<keyword evidence="2" id="KW-0732">Signal</keyword>